<dbReference type="GO" id="GO:0005524">
    <property type="term" value="F:ATP binding"/>
    <property type="evidence" value="ECO:0007669"/>
    <property type="project" value="UniProtKB-KW"/>
</dbReference>
<proteinExistence type="inferred from homology"/>
<dbReference type="InterPro" id="IPR001650">
    <property type="entry name" value="Helicase_C-like"/>
</dbReference>
<keyword evidence="11 15" id="KW-0694">RNA-binding</keyword>
<keyword evidence="9" id="KW-0067">ATP-binding</keyword>
<keyword evidence="13" id="KW-0464">Manganese</keyword>
<name>A0A8K0SPY2_9HYPO</name>
<dbReference type="GO" id="GO:0005634">
    <property type="term" value="C:nucleus"/>
    <property type="evidence" value="ECO:0007669"/>
    <property type="project" value="TreeGrafter"/>
</dbReference>
<keyword evidence="5" id="KW-0677">Repeat</keyword>
<keyword evidence="12" id="KW-0051">Antiviral defense</keyword>
<dbReference type="SMART" id="SM00487">
    <property type="entry name" value="DEXDc"/>
    <property type="match status" value="1"/>
</dbReference>
<evidence type="ECO:0000256" key="17">
    <source>
        <dbReference type="SAM" id="MobiDB-lite"/>
    </source>
</evidence>
<dbReference type="SUPFAM" id="SSF52540">
    <property type="entry name" value="P-loop containing nucleoside triphosphate hydrolases"/>
    <property type="match status" value="1"/>
</dbReference>
<feature type="domain" description="RNase III" evidence="19">
    <location>
        <begin position="948"/>
        <end position="1091"/>
    </location>
</feature>
<evidence type="ECO:0000259" key="18">
    <source>
        <dbReference type="PROSITE" id="PS50137"/>
    </source>
</evidence>
<keyword evidence="10" id="KW-0460">Magnesium</keyword>
<dbReference type="PROSITE" id="PS00517">
    <property type="entry name" value="RNASE_3_1"/>
    <property type="match status" value="2"/>
</dbReference>
<dbReference type="GO" id="GO:0004525">
    <property type="term" value="F:ribonuclease III activity"/>
    <property type="evidence" value="ECO:0007669"/>
    <property type="project" value="InterPro"/>
</dbReference>
<evidence type="ECO:0000256" key="7">
    <source>
        <dbReference type="ARBA" id="ARBA00022801"/>
    </source>
</evidence>
<evidence type="ECO:0000259" key="22">
    <source>
        <dbReference type="PROSITE" id="PS51327"/>
    </source>
</evidence>
<evidence type="ECO:0000256" key="3">
    <source>
        <dbReference type="ARBA" id="ARBA00022721"/>
    </source>
</evidence>
<keyword evidence="6" id="KW-0547">Nucleotide-binding</keyword>
<dbReference type="InterPro" id="IPR000999">
    <property type="entry name" value="RNase_III_dom"/>
</dbReference>
<dbReference type="InterPro" id="IPR036389">
    <property type="entry name" value="RNase_III_sf"/>
</dbReference>
<dbReference type="Gene3D" id="3.30.160.20">
    <property type="match status" value="1"/>
</dbReference>
<keyword evidence="8" id="KW-0347">Helicase</keyword>
<evidence type="ECO:0000256" key="15">
    <source>
        <dbReference type="PROSITE-ProRule" id="PRU00657"/>
    </source>
</evidence>
<evidence type="ECO:0000256" key="12">
    <source>
        <dbReference type="ARBA" id="ARBA00023118"/>
    </source>
</evidence>
<organism evidence="23 24">
    <name type="scientific">Stachybotrys elegans</name>
    <dbReference type="NCBI Taxonomy" id="80388"/>
    <lineage>
        <taxon>Eukaryota</taxon>
        <taxon>Fungi</taxon>
        <taxon>Dikarya</taxon>
        <taxon>Ascomycota</taxon>
        <taxon>Pezizomycotina</taxon>
        <taxon>Sordariomycetes</taxon>
        <taxon>Hypocreomycetidae</taxon>
        <taxon>Hypocreales</taxon>
        <taxon>Stachybotryaceae</taxon>
        <taxon>Stachybotrys</taxon>
    </lineage>
</organism>
<feature type="domain" description="Dicer dsRNA-binding fold" evidence="22">
    <location>
        <begin position="595"/>
        <end position="691"/>
    </location>
</feature>
<dbReference type="Gene3D" id="1.10.1520.10">
    <property type="entry name" value="Ribonuclease III domain"/>
    <property type="match status" value="2"/>
</dbReference>
<dbReference type="InterPro" id="IPR014001">
    <property type="entry name" value="Helicase_ATP-bd"/>
</dbReference>
<evidence type="ECO:0000256" key="8">
    <source>
        <dbReference type="ARBA" id="ARBA00022806"/>
    </source>
</evidence>
<evidence type="ECO:0000256" key="11">
    <source>
        <dbReference type="ARBA" id="ARBA00022884"/>
    </source>
</evidence>
<dbReference type="GO" id="GO:0005737">
    <property type="term" value="C:cytoplasm"/>
    <property type="evidence" value="ECO:0007669"/>
    <property type="project" value="TreeGrafter"/>
</dbReference>
<comment type="function">
    <text evidence="14">Dicer-like endonuclease involved in cleaving double-stranded RNA in the RNA interference (RNAi) pathway. Produces 21 to 25 bp dsRNAs (siRNAs) which target the selective destruction of homologous RNAs leading to sequence-specific suppression of gene expression, called post-transcriptional gene silencing (PTGS). Part of a broad host defense response against viral infection and transposons.</text>
</comment>
<evidence type="ECO:0000256" key="13">
    <source>
        <dbReference type="ARBA" id="ARBA00023211"/>
    </source>
</evidence>
<dbReference type="InterPro" id="IPR027417">
    <property type="entry name" value="P-loop_NTPase"/>
</dbReference>
<evidence type="ECO:0000256" key="14">
    <source>
        <dbReference type="ARBA" id="ARBA00025403"/>
    </source>
</evidence>
<dbReference type="CDD" id="cd00593">
    <property type="entry name" value="RIBOc"/>
    <property type="match status" value="2"/>
</dbReference>
<accession>A0A8K0SPY2</accession>
<dbReference type="InterPro" id="IPR011545">
    <property type="entry name" value="DEAD/DEAH_box_helicase_dom"/>
</dbReference>
<dbReference type="GO" id="GO:0004386">
    <property type="term" value="F:helicase activity"/>
    <property type="evidence" value="ECO:0007669"/>
    <property type="project" value="UniProtKB-KW"/>
</dbReference>
<dbReference type="GO" id="GO:0030422">
    <property type="term" value="P:siRNA processing"/>
    <property type="evidence" value="ECO:0007669"/>
    <property type="project" value="TreeGrafter"/>
</dbReference>
<protein>
    <submittedName>
        <fullName evidence="23">Dicer-like protein 2</fullName>
    </submittedName>
</protein>
<evidence type="ECO:0000256" key="4">
    <source>
        <dbReference type="ARBA" id="ARBA00022723"/>
    </source>
</evidence>
<sequence length="1425" mass="160321">MSSSSSDQGDTPGGASPLPTHGVSGLDSSATQAPKATEANTSNELQPAANLSLRAYQKEMLELSKHQNVIVAMDTGSGKTQVAIRRISLELDKASPSKFIWFLAPTVSLCSQQFESIKLQIPAATIRSITGNDEVETWNRETWAGLLKGTQILVTTYQVLLDALSHAFVKMKDLSLIVFDEGKSHNCTRNHPGRKIMMDYYHPQKERGGQVPCIMGLTASPSFRSTLKELEALEATLDARCISPTLHREDLLRCVSKPQIKPIVYSMPEPEVTPHTRSMSVLRKVYEGLDIMADPYIVHLLKDPTERNLRRAKTAIEKRDTYTQAQIKGLYNRSIEICRQFGSWAADKFLWMSISTFLGKVDTTAEFFDKAVSEEKRYMANLLRQVPVHQAPLPQDEDELSSKVMQLLALLEAAKDDVVAIVFVKERASVTMLQEVLLTSQAICNKYRIGTMVGTSNFGGKKKNLFEFEGNADVSALEKFRTGEINLLIATSVLEEGIDVPACNLVICYDQPDTPKSFVQRRGRARMRDSQLLLFLMNSADILKRWESLEEAIRVQYEDEERQRQALEKLENSEDTVSMSFTVESTGARLDFDNAKQHLQHLCSRMTWGDFVHSRPDYIIQPAAAGSGRITAQVSLPTFVPPEIRVIQSASSWLSEKNAVKDAAFQAYLALYKAGFVNENLLPFPSIDDASAVPARESVVKVGAILDPWIKTAKLWRESGTKWLYLVQYQDSAGRTIKEYDLVLPVKLDAMRSIPIYFDADNMHSIQVSLLRAIQDEEIARMPDHTSVLLGFSFAHRWPMEARDHVIRLTARNEDIQGSDIGALPFNEQNRDIVNGRCIIRDQQEAAYLFDGILDSKPPLDEVQHRPCWDYDAAPNNVPYLLLKKWTKRADFLHPVFISPGNEQVSRKRFTRVLPLPWARVDRVSIDHAAFGILIPSLIHELEVNLLVKELSETILKPVGIENLELIREAISCRSAGEPCNYERLEFLGDSVLKYCAVVHVFGKHPTMPESILTHYKDAIASNSRLCWTAINKGLSRFIVSKRFTGHKWRPLYVDDVLARKDLTADTREMSTKTLADVVEALVGAAYVDGGISKALKCLSVFLDDFDWYDIHRQQDMIFSRETSNASLPPVLEPLEDLIGYKFRQKSLLVQAMTHGSYELDAESRSLERLEFLGDAVLDYIIVRRLFPVLPPLPHHMMHTLKTVLVNGDFLAFASLEYTVNKKERALGPGHQVVEEVVPLALWQFMRHTQRVIGDEQVATSGRYKMLREELLAALQNGTHYPWSLFLQLRANKFYSDVFEAMLGAIWIDSGSVDICEAVLARFGIMSYLERAIRDGVHMVHPKEELGVLAVDQKVRYMTTRTPIVGKNSHEAHYGCKVYVGARRLAEVQNSGSKEEAQAKAAEMAVRILTNEATAMPNEALASNT</sequence>
<evidence type="ECO:0000313" key="23">
    <source>
        <dbReference type="EMBL" id="KAH7319660.1"/>
    </source>
</evidence>
<comment type="similarity">
    <text evidence="15">Belongs to the helicase family. Dicer subfamily.</text>
</comment>
<dbReference type="EMBL" id="JAGPNK010000006">
    <property type="protein sequence ID" value="KAH7319660.1"/>
    <property type="molecule type" value="Genomic_DNA"/>
</dbReference>
<evidence type="ECO:0000259" key="20">
    <source>
        <dbReference type="PROSITE" id="PS51192"/>
    </source>
</evidence>
<dbReference type="SUPFAM" id="SSF54768">
    <property type="entry name" value="dsRNA-binding domain-like"/>
    <property type="match status" value="1"/>
</dbReference>
<dbReference type="GO" id="GO:0003723">
    <property type="term" value="F:RNA binding"/>
    <property type="evidence" value="ECO:0007669"/>
    <property type="project" value="UniProtKB-UniRule"/>
</dbReference>
<gene>
    <name evidence="23" type="ORF">B0I35DRAFT_477986</name>
</gene>
<dbReference type="PROSITE" id="PS50137">
    <property type="entry name" value="DS_RBD"/>
    <property type="match status" value="1"/>
</dbReference>
<evidence type="ECO:0000256" key="16">
    <source>
        <dbReference type="SAM" id="Coils"/>
    </source>
</evidence>
<dbReference type="OrthoDB" id="416741at2759"/>
<feature type="region of interest" description="Disordered" evidence="17">
    <location>
        <begin position="1"/>
        <end position="46"/>
    </location>
</feature>
<dbReference type="Pfam" id="PF00636">
    <property type="entry name" value="Ribonuclease_3"/>
    <property type="match status" value="2"/>
</dbReference>
<evidence type="ECO:0000313" key="24">
    <source>
        <dbReference type="Proteomes" id="UP000813444"/>
    </source>
</evidence>
<feature type="compositionally biased region" description="Polar residues" evidence="17">
    <location>
        <begin position="26"/>
        <end position="45"/>
    </location>
</feature>
<evidence type="ECO:0000259" key="21">
    <source>
        <dbReference type="PROSITE" id="PS51194"/>
    </source>
</evidence>
<feature type="domain" description="RNase III" evidence="19">
    <location>
        <begin position="1132"/>
        <end position="1311"/>
    </location>
</feature>
<dbReference type="Proteomes" id="UP000813444">
    <property type="component" value="Unassembled WGS sequence"/>
</dbReference>
<dbReference type="PROSITE" id="PS51192">
    <property type="entry name" value="HELICASE_ATP_BIND_1"/>
    <property type="match status" value="1"/>
</dbReference>
<feature type="domain" description="Helicase ATP-binding" evidence="20">
    <location>
        <begin position="60"/>
        <end position="239"/>
    </location>
</feature>
<dbReference type="Pfam" id="PF03368">
    <property type="entry name" value="Dicer_dimer"/>
    <property type="match status" value="1"/>
</dbReference>
<dbReference type="GO" id="GO:0051607">
    <property type="term" value="P:defense response to virus"/>
    <property type="evidence" value="ECO:0007669"/>
    <property type="project" value="UniProtKB-KW"/>
</dbReference>
<keyword evidence="7" id="KW-0378">Hydrolase</keyword>
<keyword evidence="24" id="KW-1185">Reference proteome</keyword>
<dbReference type="SMART" id="SM00535">
    <property type="entry name" value="RIBOc"/>
    <property type="match status" value="2"/>
</dbReference>
<keyword evidence="3" id="KW-0930">Antiviral protein</keyword>
<reference evidence="23" key="1">
    <citation type="journal article" date="2021" name="Nat. Commun.">
        <title>Genetic determinants of endophytism in the Arabidopsis root mycobiome.</title>
        <authorList>
            <person name="Mesny F."/>
            <person name="Miyauchi S."/>
            <person name="Thiergart T."/>
            <person name="Pickel B."/>
            <person name="Atanasova L."/>
            <person name="Karlsson M."/>
            <person name="Huettel B."/>
            <person name="Barry K.W."/>
            <person name="Haridas S."/>
            <person name="Chen C."/>
            <person name="Bauer D."/>
            <person name="Andreopoulos W."/>
            <person name="Pangilinan J."/>
            <person name="LaButti K."/>
            <person name="Riley R."/>
            <person name="Lipzen A."/>
            <person name="Clum A."/>
            <person name="Drula E."/>
            <person name="Henrissat B."/>
            <person name="Kohler A."/>
            <person name="Grigoriev I.V."/>
            <person name="Martin F.M."/>
            <person name="Hacquard S."/>
        </authorList>
    </citation>
    <scope>NUCLEOTIDE SEQUENCE</scope>
    <source>
        <strain evidence="23">MPI-CAGE-CH-0235</strain>
    </source>
</reference>
<feature type="coiled-coil region" evidence="16">
    <location>
        <begin position="543"/>
        <end position="570"/>
    </location>
</feature>
<dbReference type="SMART" id="SM00490">
    <property type="entry name" value="HELICc"/>
    <property type="match status" value="1"/>
</dbReference>
<evidence type="ECO:0000256" key="6">
    <source>
        <dbReference type="ARBA" id="ARBA00022741"/>
    </source>
</evidence>
<dbReference type="PROSITE" id="PS51327">
    <property type="entry name" value="DICER_DSRBF"/>
    <property type="match status" value="1"/>
</dbReference>
<dbReference type="Pfam" id="PF00270">
    <property type="entry name" value="DEAD"/>
    <property type="match status" value="1"/>
</dbReference>
<evidence type="ECO:0000256" key="10">
    <source>
        <dbReference type="ARBA" id="ARBA00022842"/>
    </source>
</evidence>
<feature type="domain" description="Helicase C-terminal" evidence="21">
    <location>
        <begin position="406"/>
        <end position="578"/>
    </location>
</feature>
<evidence type="ECO:0000259" key="19">
    <source>
        <dbReference type="PROSITE" id="PS50142"/>
    </source>
</evidence>
<dbReference type="PANTHER" id="PTHR14950">
    <property type="entry name" value="DICER-RELATED"/>
    <property type="match status" value="1"/>
</dbReference>
<dbReference type="InterPro" id="IPR005034">
    <property type="entry name" value="Dicer_dimerisation"/>
</dbReference>
<dbReference type="PROSITE" id="PS50142">
    <property type="entry name" value="RNASE_3_2"/>
    <property type="match status" value="2"/>
</dbReference>
<keyword evidence="4" id="KW-0479">Metal-binding</keyword>
<evidence type="ECO:0000256" key="1">
    <source>
        <dbReference type="ARBA" id="ARBA00001936"/>
    </source>
</evidence>
<keyword evidence="16" id="KW-0175">Coiled coil</keyword>
<dbReference type="Pfam" id="PF00271">
    <property type="entry name" value="Helicase_C"/>
    <property type="match status" value="1"/>
</dbReference>
<dbReference type="PANTHER" id="PTHR14950:SF37">
    <property type="entry name" value="ENDORIBONUCLEASE DICER"/>
    <property type="match status" value="1"/>
</dbReference>
<dbReference type="Gene3D" id="3.30.160.380">
    <property type="entry name" value="Dicer dimerisation domain"/>
    <property type="match status" value="1"/>
</dbReference>
<comment type="cofactor">
    <cofactor evidence="1">
        <name>Mn(2+)</name>
        <dbReference type="ChEBI" id="CHEBI:29035"/>
    </cofactor>
</comment>
<dbReference type="GO" id="GO:0046872">
    <property type="term" value="F:metal ion binding"/>
    <property type="evidence" value="ECO:0007669"/>
    <property type="project" value="UniProtKB-KW"/>
</dbReference>
<dbReference type="Gene3D" id="3.40.50.300">
    <property type="entry name" value="P-loop containing nucleotide triphosphate hydrolases"/>
    <property type="match status" value="2"/>
</dbReference>
<dbReference type="PROSITE" id="PS51194">
    <property type="entry name" value="HELICASE_CTER"/>
    <property type="match status" value="1"/>
</dbReference>
<dbReference type="InterPro" id="IPR014720">
    <property type="entry name" value="dsRBD_dom"/>
</dbReference>
<dbReference type="SUPFAM" id="SSF69065">
    <property type="entry name" value="RNase III domain-like"/>
    <property type="match status" value="2"/>
</dbReference>
<evidence type="ECO:0000256" key="5">
    <source>
        <dbReference type="ARBA" id="ARBA00022737"/>
    </source>
</evidence>
<comment type="cofactor">
    <cofactor evidence="2">
        <name>Mg(2+)</name>
        <dbReference type="ChEBI" id="CHEBI:18420"/>
    </cofactor>
</comment>
<feature type="domain" description="DRBM" evidence="18">
    <location>
        <begin position="1341"/>
        <end position="1411"/>
    </location>
</feature>
<comment type="caution">
    <text evidence="23">The sequence shown here is derived from an EMBL/GenBank/DDBJ whole genome shotgun (WGS) entry which is preliminary data.</text>
</comment>
<evidence type="ECO:0000256" key="9">
    <source>
        <dbReference type="ARBA" id="ARBA00022840"/>
    </source>
</evidence>
<dbReference type="GO" id="GO:0050688">
    <property type="term" value="P:regulation of defense response to virus"/>
    <property type="evidence" value="ECO:0007669"/>
    <property type="project" value="UniProtKB-KW"/>
</dbReference>
<dbReference type="CDD" id="cd18034">
    <property type="entry name" value="DEXHc_dicer"/>
    <property type="match status" value="1"/>
</dbReference>
<dbReference type="InterPro" id="IPR038248">
    <property type="entry name" value="Dicer_dimer_sf"/>
</dbReference>
<evidence type="ECO:0000256" key="2">
    <source>
        <dbReference type="ARBA" id="ARBA00001946"/>
    </source>
</evidence>
<dbReference type="FunFam" id="1.10.1520.10:FF:000032">
    <property type="entry name" value="Dicer-like protein 2"/>
    <property type="match status" value="1"/>
</dbReference>